<dbReference type="EMBL" id="JBHTOH010000024">
    <property type="protein sequence ID" value="MFD1410718.1"/>
    <property type="molecule type" value="Genomic_DNA"/>
</dbReference>
<dbReference type="InterPro" id="IPR001387">
    <property type="entry name" value="Cro/C1-type_HTH"/>
</dbReference>
<organism evidence="2 3">
    <name type="scientific">Lapidilactobacillus gannanensis</name>
    <dbReference type="NCBI Taxonomy" id="2486002"/>
    <lineage>
        <taxon>Bacteria</taxon>
        <taxon>Bacillati</taxon>
        <taxon>Bacillota</taxon>
        <taxon>Bacilli</taxon>
        <taxon>Lactobacillales</taxon>
        <taxon>Lactobacillaceae</taxon>
        <taxon>Lapidilactobacillus</taxon>
    </lineage>
</organism>
<dbReference type="PROSITE" id="PS50943">
    <property type="entry name" value="HTH_CROC1"/>
    <property type="match status" value="1"/>
</dbReference>
<reference evidence="3" key="1">
    <citation type="journal article" date="2019" name="Int. J. Syst. Evol. Microbiol.">
        <title>The Global Catalogue of Microorganisms (GCM) 10K type strain sequencing project: providing services to taxonomists for standard genome sequencing and annotation.</title>
        <authorList>
            <consortium name="The Broad Institute Genomics Platform"/>
            <consortium name="The Broad Institute Genome Sequencing Center for Infectious Disease"/>
            <person name="Wu L."/>
            <person name="Ma J."/>
        </authorList>
    </citation>
    <scope>NUCLEOTIDE SEQUENCE [LARGE SCALE GENOMIC DNA]</scope>
    <source>
        <strain evidence="3">CCM 8937</strain>
    </source>
</reference>
<dbReference type="Pfam" id="PF01381">
    <property type="entry name" value="HTH_3"/>
    <property type="match status" value="1"/>
</dbReference>
<dbReference type="PANTHER" id="PTHR37038">
    <property type="entry name" value="TRANSCRIPTIONAL REGULATOR-RELATED"/>
    <property type="match status" value="1"/>
</dbReference>
<accession>A0ABW4BN69</accession>
<dbReference type="SMART" id="SM00530">
    <property type="entry name" value="HTH_XRE"/>
    <property type="match status" value="1"/>
</dbReference>
<evidence type="ECO:0000313" key="3">
    <source>
        <dbReference type="Proteomes" id="UP001597191"/>
    </source>
</evidence>
<evidence type="ECO:0000313" key="2">
    <source>
        <dbReference type="EMBL" id="MFD1410718.1"/>
    </source>
</evidence>
<dbReference type="Proteomes" id="UP001597191">
    <property type="component" value="Unassembled WGS sequence"/>
</dbReference>
<proteinExistence type="predicted"/>
<protein>
    <submittedName>
        <fullName evidence="2">Helix-turn-helix domain-containing protein</fullName>
    </submittedName>
</protein>
<gene>
    <name evidence="2" type="ORF">ACFQ4R_03695</name>
</gene>
<dbReference type="CDD" id="cd00093">
    <property type="entry name" value="HTH_XRE"/>
    <property type="match status" value="1"/>
</dbReference>
<dbReference type="Gene3D" id="1.10.260.40">
    <property type="entry name" value="lambda repressor-like DNA-binding domains"/>
    <property type="match status" value="1"/>
</dbReference>
<evidence type="ECO:0000259" key="1">
    <source>
        <dbReference type="PROSITE" id="PS50943"/>
    </source>
</evidence>
<dbReference type="RefSeq" id="WP_125650376.1">
    <property type="nucleotide sequence ID" value="NZ_JBHTOH010000024.1"/>
</dbReference>
<name>A0ABW4BN69_9LACO</name>
<dbReference type="InterPro" id="IPR053163">
    <property type="entry name" value="HTH-type_regulator_Rgg"/>
</dbReference>
<sequence>MDKAAIGDGLRILRIDKKLTQSEVAYNIMTVRHYRDIENGRSSITDKDFLDILAAMNATMDDFTSVMPRLKQKNIFEIQHQVNNISQYLLEVNEFYDYEVDLFKQVLPGATVKTIVRVLPQILQRNMDFNLSRQQLSTALETSIHAITRLLILHDNHDAAKFINRLDPLSDDFSELLSVQSFFEYELIHAVIRPKGKMSPEMIIYVTSLLDGLESTTTVFLKGILSEIAIVT</sequence>
<keyword evidence="3" id="KW-1185">Reference proteome</keyword>
<feature type="domain" description="HTH cro/C1-type" evidence="1">
    <location>
        <begin position="10"/>
        <end position="63"/>
    </location>
</feature>
<comment type="caution">
    <text evidence="2">The sequence shown here is derived from an EMBL/GenBank/DDBJ whole genome shotgun (WGS) entry which is preliminary data.</text>
</comment>
<dbReference type="SUPFAM" id="SSF47413">
    <property type="entry name" value="lambda repressor-like DNA-binding domains"/>
    <property type="match status" value="1"/>
</dbReference>
<dbReference type="InterPro" id="IPR010982">
    <property type="entry name" value="Lambda_DNA-bd_dom_sf"/>
</dbReference>